<sequence length="138" mass="16633">MNKKLLELEFDFDFKLIAITSPLKDYRLCFVINKFTETDFRKDEDLEIELKNKPKNYFSRYLYFPENTECEFNFIANKGLDGYLIPEMKEVDFFIIIKEFIDEEDFDLFISQLKKIKEIQAVVEINPKIIKSKDNLLF</sequence>
<proteinExistence type="predicted"/>
<dbReference type="NCBIfam" id="NF033205">
    <property type="entry name" value="IPExxxVDY"/>
    <property type="match status" value="1"/>
</dbReference>
<dbReference type="InterPro" id="IPR047690">
    <property type="entry name" value="IPExxxVDY_fam"/>
</dbReference>
<keyword evidence="2" id="KW-1185">Reference proteome</keyword>
<comment type="caution">
    <text evidence="1">The sequence shown here is derived from an EMBL/GenBank/DDBJ whole genome shotgun (WGS) entry which is preliminary data.</text>
</comment>
<accession>A0ABW5TVU4</accession>
<reference evidence="2" key="1">
    <citation type="journal article" date="2019" name="Int. J. Syst. Evol. Microbiol.">
        <title>The Global Catalogue of Microorganisms (GCM) 10K type strain sequencing project: providing services to taxonomists for standard genome sequencing and annotation.</title>
        <authorList>
            <consortium name="The Broad Institute Genomics Platform"/>
            <consortium name="The Broad Institute Genome Sequencing Center for Infectious Disease"/>
            <person name="Wu L."/>
            <person name="Ma J."/>
        </authorList>
    </citation>
    <scope>NUCLEOTIDE SEQUENCE [LARGE SCALE GENOMIC DNA]</scope>
    <source>
        <strain evidence="2">KCTC 42456</strain>
    </source>
</reference>
<protein>
    <submittedName>
        <fullName evidence="1">IPExxxVDY family protein</fullName>
    </submittedName>
</protein>
<dbReference type="RefSeq" id="WP_379048072.1">
    <property type="nucleotide sequence ID" value="NZ_JBHSKW010000069.1"/>
</dbReference>
<name>A0ABW5TVU4_9SPHI</name>
<evidence type="ECO:0000313" key="1">
    <source>
        <dbReference type="EMBL" id="MFD2732989.1"/>
    </source>
</evidence>
<dbReference type="EMBL" id="JBHULV010000050">
    <property type="protein sequence ID" value="MFD2732989.1"/>
    <property type="molecule type" value="Genomic_DNA"/>
</dbReference>
<evidence type="ECO:0000313" key="2">
    <source>
        <dbReference type="Proteomes" id="UP001597546"/>
    </source>
</evidence>
<gene>
    <name evidence="1" type="ORF">ACFSSE_14860</name>
</gene>
<dbReference type="Proteomes" id="UP001597546">
    <property type="component" value="Unassembled WGS sequence"/>
</dbReference>
<organism evidence="1 2">
    <name type="scientific">Pedobacter alpinus</name>
    <dbReference type="NCBI Taxonomy" id="1590643"/>
    <lineage>
        <taxon>Bacteria</taxon>
        <taxon>Pseudomonadati</taxon>
        <taxon>Bacteroidota</taxon>
        <taxon>Sphingobacteriia</taxon>
        <taxon>Sphingobacteriales</taxon>
        <taxon>Sphingobacteriaceae</taxon>
        <taxon>Pedobacter</taxon>
    </lineage>
</organism>